<accession>A0A9Q1BGM2</accession>
<comment type="subcellular location">
    <subcellularLocation>
        <location evidence="1">Membrane</location>
        <topology evidence="1">Single-pass membrane protein</topology>
    </subcellularLocation>
</comment>
<dbReference type="PROSITE" id="PS01248">
    <property type="entry name" value="EGF_LAM_1"/>
    <property type="match status" value="1"/>
</dbReference>
<evidence type="ECO:0000259" key="15">
    <source>
        <dbReference type="PROSITE" id="PS50026"/>
    </source>
</evidence>
<dbReference type="SUPFAM" id="SSF57196">
    <property type="entry name" value="EGF/Laminin"/>
    <property type="match status" value="1"/>
</dbReference>
<evidence type="ECO:0000256" key="8">
    <source>
        <dbReference type="ARBA" id="ARBA00023136"/>
    </source>
</evidence>
<dbReference type="InterPro" id="IPR000859">
    <property type="entry name" value="CUB_dom"/>
</dbReference>
<evidence type="ECO:0000313" key="17">
    <source>
        <dbReference type="Proteomes" id="UP001152320"/>
    </source>
</evidence>
<dbReference type="InterPro" id="IPR035914">
    <property type="entry name" value="Sperma_CUB_dom_sf"/>
</dbReference>
<dbReference type="CDD" id="cd00041">
    <property type="entry name" value="CUB"/>
    <property type="match status" value="1"/>
</dbReference>
<dbReference type="InterPro" id="IPR000742">
    <property type="entry name" value="EGF"/>
</dbReference>
<dbReference type="PROSITE" id="PS01180">
    <property type="entry name" value="CUB"/>
    <property type="match status" value="1"/>
</dbReference>
<dbReference type="InterPro" id="IPR002165">
    <property type="entry name" value="Plexin_repeat"/>
</dbReference>
<dbReference type="AlphaFoldDB" id="A0A9Q1BGM2"/>
<keyword evidence="3 12" id="KW-0245">EGF-like domain</keyword>
<dbReference type="InterPro" id="IPR015915">
    <property type="entry name" value="Kelch-typ_b-propeller"/>
</dbReference>
<feature type="disulfide bond" evidence="12">
    <location>
        <begin position="213"/>
        <end position="222"/>
    </location>
</feature>
<dbReference type="InterPro" id="IPR002049">
    <property type="entry name" value="LE_dom"/>
</dbReference>
<keyword evidence="9 12" id="KW-1015">Disulfide bond</keyword>
<evidence type="ECO:0000256" key="4">
    <source>
        <dbReference type="ARBA" id="ARBA00022692"/>
    </source>
</evidence>
<dbReference type="GO" id="GO:0016020">
    <property type="term" value="C:membrane"/>
    <property type="evidence" value="ECO:0007669"/>
    <property type="project" value="UniProtKB-SubCell"/>
</dbReference>
<keyword evidence="17" id="KW-1185">Reference proteome</keyword>
<evidence type="ECO:0000256" key="5">
    <source>
        <dbReference type="ARBA" id="ARBA00022729"/>
    </source>
</evidence>
<keyword evidence="11" id="KW-0424">Laminin EGF-like domain</keyword>
<evidence type="ECO:0000256" key="10">
    <source>
        <dbReference type="ARBA" id="ARBA00023180"/>
    </source>
</evidence>
<dbReference type="Pfam" id="PF24973">
    <property type="entry name" value="EGF_LMN_ATRN"/>
    <property type="match status" value="1"/>
</dbReference>
<dbReference type="SMART" id="SM00180">
    <property type="entry name" value="EGF_Lam"/>
    <property type="match status" value="2"/>
</dbReference>
<evidence type="ECO:0000259" key="14">
    <source>
        <dbReference type="PROSITE" id="PS01180"/>
    </source>
</evidence>
<protein>
    <submittedName>
        <fullName evidence="16">Attractin-like protein 1</fullName>
    </submittedName>
</protein>
<name>A0A9Q1BGM2_HOLLE</name>
<comment type="caution">
    <text evidence="16">The sequence shown here is derived from an EMBL/GenBank/DDBJ whole genome shotgun (WGS) entry which is preliminary data.</text>
</comment>
<dbReference type="PROSITE" id="PS00022">
    <property type="entry name" value="EGF_1"/>
    <property type="match status" value="2"/>
</dbReference>
<dbReference type="Pfam" id="PF24981">
    <property type="entry name" value="Beta-prop_ATRN-LZTR1"/>
    <property type="match status" value="1"/>
</dbReference>
<dbReference type="PROSITE" id="PS01186">
    <property type="entry name" value="EGF_2"/>
    <property type="match status" value="1"/>
</dbReference>
<keyword evidence="2" id="KW-0880">Kelch repeat</keyword>
<dbReference type="Pfam" id="PF24972">
    <property type="entry name" value="GBD_ATRN"/>
    <property type="match status" value="1"/>
</dbReference>
<dbReference type="PROSITE" id="PS50026">
    <property type="entry name" value="EGF_3"/>
    <property type="match status" value="1"/>
</dbReference>
<dbReference type="PANTHER" id="PTHR46376:SF2">
    <property type="entry name" value="DISTRACTED, ISOFORM B"/>
    <property type="match status" value="1"/>
</dbReference>
<reference evidence="16" key="1">
    <citation type="submission" date="2021-10" db="EMBL/GenBank/DDBJ databases">
        <title>Tropical sea cucumber genome reveals ecological adaptation and Cuvierian tubules defense mechanism.</title>
        <authorList>
            <person name="Chen T."/>
        </authorList>
    </citation>
    <scope>NUCLEOTIDE SEQUENCE</scope>
    <source>
        <strain evidence="16">Nanhai2018</strain>
        <tissue evidence="16">Muscle</tissue>
    </source>
</reference>
<sequence>MFWNYHTLLFLSAKSKFRMNAWKSCLSYIFLYYFLVFHIESSLATCDSKHCVNGYCNAGDECICYDGWEGVNCDHCTGRVRLVESSGHIHESPESYKTSRKCSWLIDSQRNDTPIHLKLEEFGTECSWDHLYIYDGDSIYSPLVAALSGPIQFQEEDIRHEFTLTSGFAYLYFYSDAAYILDGFNISYSIGDCRERNCSGNGICRTDTFTCECFPGWSGDGCTIQDCPNNCTMGDCINGQCVCDSGYHGRDCNTETSEGLWEIRDEKTVFSRASAGSVVIGDELWVIGGYGFVKEESMPVFKYNFTSGVSESVPVTSSTGSLPLPRYAHSAALYKDVIIVYGGNIVDGAETSEVWLLNTTTLSWSDAMNINSTAKAMQGHTAHILNDSMLVFFGYNPTYDYVGWVQKYDILNNSWSILQTDGFPVMGAFGHSSVYSPEMQKVFVYGGYPFNRLENLPGGLLYEFDVVKQKWSILPSAMQSRFLHSAVLIGHKMYVFGGNSHTDSNEYKGAQCYSNNFMIYDIDCNSWHEEELSSGLYEQISRFGHQSVLYNDVMWLFGGYNGVMLNDIVTYTIVNCNLLANETCELAGPGPTCMWDMNSEECHRLSAKETSQHNISFMECDPTDNYPNCSTADSCSSCIQLQGCGWCDGKCNSNCANETNYYTCEDMNCQFYKNCDDCNRLPQCRYAGGKCNMKDPSAIPDKSFCTPPCSLFTSCGTCTNSNSCMWCESQNRCIDSQTYLTSFVYGTCLAWVTGEANCNKIKCSDYETCDMCHKDPACGWCDQGDATGLGTCMEGGDAGPVNVTSDDFVVDLALCPASQWHFTECPSCQCNGHSICLDGETCSNCSDFTTGENCESCILGYHGTPLNGANCSACECNGHSEYCDPNSDESRCYCDTKGIIGAKCDRCDEERDYFGDPTVNTCYYALLIHYQYFFNNSEKEYVNVTKENLMIRPNGSNKDIDFTLVVDQPIRLSLSYKASTVEEEEIIVDNIYVESVYRHRFSRYTYDFRNEVNTTFLFYLSNFTHPFTFRCRASFVYTGIGSSHNHATPHSPSGLEYSVVFFTTAILLMSLLALLHRIHMKVAQARRVQVGCMIKA</sequence>
<evidence type="ECO:0000313" key="16">
    <source>
        <dbReference type="EMBL" id="KAJ8025805.1"/>
    </source>
</evidence>
<dbReference type="InterPro" id="IPR056737">
    <property type="entry name" value="Beta-prop_ATRN-MKLN-like"/>
</dbReference>
<keyword evidence="4 13" id="KW-0812">Transmembrane</keyword>
<dbReference type="Proteomes" id="UP001152320">
    <property type="component" value="Chromosome 17"/>
</dbReference>
<evidence type="ECO:0000256" key="9">
    <source>
        <dbReference type="ARBA" id="ARBA00023157"/>
    </source>
</evidence>
<dbReference type="CDD" id="cd00055">
    <property type="entry name" value="EGF_Lam"/>
    <property type="match status" value="1"/>
</dbReference>
<feature type="transmembrane region" description="Helical" evidence="13">
    <location>
        <begin position="1057"/>
        <end position="1076"/>
    </location>
</feature>
<dbReference type="Pfam" id="PF01437">
    <property type="entry name" value="PSI"/>
    <property type="match status" value="1"/>
</dbReference>
<evidence type="ECO:0000256" key="11">
    <source>
        <dbReference type="ARBA" id="ARBA00023292"/>
    </source>
</evidence>
<evidence type="ECO:0000256" key="6">
    <source>
        <dbReference type="ARBA" id="ARBA00022737"/>
    </source>
</evidence>
<feature type="domain" description="CUB" evidence="14">
    <location>
        <begin position="76"/>
        <end position="191"/>
    </location>
</feature>
<dbReference type="SMART" id="SM00181">
    <property type="entry name" value="EGF"/>
    <property type="match status" value="4"/>
</dbReference>
<evidence type="ECO:0000256" key="2">
    <source>
        <dbReference type="ARBA" id="ARBA00022441"/>
    </source>
</evidence>
<proteinExistence type="predicted"/>
<comment type="caution">
    <text evidence="12">Lacks conserved residue(s) required for the propagation of feature annotation.</text>
</comment>
<dbReference type="SUPFAM" id="SSF117281">
    <property type="entry name" value="Kelch motif"/>
    <property type="match status" value="1"/>
</dbReference>
<dbReference type="SUPFAM" id="SSF49854">
    <property type="entry name" value="Spermadhesin, CUB domain"/>
    <property type="match status" value="1"/>
</dbReference>
<organism evidence="16 17">
    <name type="scientific">Holothuria leucospilota</name>
    <name type="common">Black long sea cucumber</name>
    <name type="synonym">Mertensiothuria leucospilota</name>
    <dbReference type="NCBI Taxonomy" id="206669"/>
    <lineage>
        <taxon>Eukaryota</taxon>
        <taxon>Metazoa</taxon>
        <taxon>Echinodermata</taxon>
        <taxon>Eleutherozoa</taxon>
        <taxon>Echinozoa</taxon>
        <taxon>Holothuroidea</taxon>
        <taxon>Aspidochirotacea</taxon>
        <taxon>Aspidochirotida</taxon>
        <taxon>Holothuriidae</taxon>
        <taxon>Holothuria</taxon>
    </lineage>
</organism>
<evidence type="ECO:0000256" key="3">
    <source>
        <dbReference type="ARBA" id="ARBA00022536"/>
    </source>
</evidence>
<evidence type="ECO:0000256" key="12">
    <source>
        <dbReference type="PROSITE-ProRule" id="PRU00076"/>
    </source>
</evidence>
<dbReference type="GO" id="GO:0005794">
    <property type="term" value="C:Golgi apparatus"/>
    <property type="evidence" value="ECO:0007669"/>
    <property type="project" value="TreeGrafter"/>
</dbReference>
<keyword evidence="5" id="KW-0732">Signal</keyword>
<evidence type="ECO:0000256" key="7">
    <source>
        <dbReference type="ARBA" id="ARBA00022989"/>
    </source>
</evidence>
<keyword evidence="8 13" id="KW-0472">Membrane</keyword>
<gene>
    <name evidence="16" type="ORF">HOLleu_33462</name>
</gene>
<dbReference type="Gene3D" id="2.120.10.80">
    <property type="entry name" value="Kelch-type beta propeller"/>
    <property type="match status" value="2"/>
</dbReference>
<evidence type="ECO:0000256" key="1">
    <source>
        <dbReference type="ARBA" id="ARBA00004167"/>
    </source>
</evidence>
<feature type="domain" description="EGF-like" evidence="15">
    <location>
        <begin position="189"/>
        <end position="223"/>
    </location>
</feature>
<dbReference type="OrthoDB" id="9998912at2759"/>
<dbReference type="Gene3D" id="2.10.25.10">
    <property type="entry name" value="Laminin"/>
    <property type="match status" value="3"/>
</dbReference>
<dbReference type="InterPro" id="IPR051568">
    <property type="entry name" value="LZTR1/Attractin"/>
</dbReference>
<dbReference type="SMART" id="SM00042">
    <property type="entry name" value="CUB"/>
    <property type="match status" value="1"/>
</dbReference>
<dbReference type="EMBL" id="JAIZAY010000017">
    <property type="protein sequence ID" value="KAJ8025805.1"/>
    <property type="molecule type" value="Genomic_DNA"/>
</dbReference>
<evidence type="ECO:0000256" key="13">
    <source>
        <dbReference type="SAM" id="Phobius"/>
    </source>
</evidence>
<keyword evidence="6" id="KW-0677">Repeat</keyword>
<dbReference type="InterPro" id="IPR056863">
    <property type="entry name" value="LMN_ATRN_NET-like_EGF"/>
</dbReference>
<dbReference type="PANTHER" id="PTHR46376">
    <property type="entry name" value="LEUCINE-ZIPPER-LIKE TRANSCRIPTIONAL REGULATOR 1"/>
    <property type="match status" value="1"/>
</dbReference>
<keyword evidence="7 13" id="KW-1133">Transmembrane helix</keyword>
<keyword evidence="10" id="KW-0325">Glycoprotein</keyword>
<dbReference type="InterPro" id="IPR016201">
    <property type="entry name" value="PSI"/>
</dbReference>
<dbReference type="Gene3D" id="2.60.120.290">
    <property type="entry name" value="Spermadhesin, CUB domain"/>
    <property type="match status" value="1"/>
</dbReference>
<dbReference type="InterPro" id="IPR056732">
    <property type="entry name" value="GBD_ATRN"/>
</dbReference>
<dbReference type="Pfam" id="PF23106">
    <property type="entry name" value="EGF_Teneurin"/>
    <property type="match status" value="1"/>
</dbReference>
<dbReference type="SMART" id="SM00423">
    <property type="entry name" value="PSI"/>
    <property type="match status" value="4"/>
</dbReference>